<proteinExistence type="predicted"/>
<organism evidence="2 3">
    <name type="scientific">Tanacetum coccineum</name>
    <dbReference type="NCBI Taxonomy" id="301880"/>
    <lineage>
        <taxon>Eukaryota</taxon>
        <taxon>Viridiplantae</taxon>
        <taxon>Streptophyta</taxon>
        <taxon>Embryophyta</taxon>
        <taxon>Tracheophyta</taxon>
        <taxon>Spermatophyta</taxon>
        <taxon>Magnoliopsida</taxon>
        <taxon>eudicotyledons</taxon>
        <taxon>Gunneridae</taxon>
        <taxon>Pentapetalae</taxon>
        <taxon>asterids</taxon>
        <taxon>campanulids</taxon>
        <taxon>Asterales</taxon>
        <taxon>Asteraceae</taxon>
        <taxon>Asteroideae</taxon>
        <taxon>Anthemideae</taxon>
        <taxon>Anthemidinae</taxon>
        <taxon>Tanacetum</taxon>
    </lineage>
</organism>
<accession>A0ABQ5CTT2</accession>
<keyword evidence="3" id="KW-1185">Reference proteome</keyword>
<dbReference type="EMBL" id="BQNB010014550">
    <property type="protein sequence ID" value="GJT29522.1"/>
    <property type="molecule type" value="Genomic_DNA"/>
</dbReference>
<feature type="compositionally biased region" description="Low complexity" evidence="1">
    <location>
        <begin position="65"/>
        <end position="82"/>
    </location>
</feature>
<sequence>MVRVLVRYNSSGDWQVWQRAQQCVTSMMPTSVAQSGHSSYPTETCLAKGILNRGITGESAGARCSSSSSSSSKGSSSSSSASHQQFIIRWLTSPKKSPPQQPGDRATVKHQRVEAGPMGASSSEGNAGAPAPGNIVPGDAVLLAAWESLSFS</sequence>
<protein>
    <submittedName>
        <fullName evidence="2">Uncharacterized protein</fullName>
    </submittedName>
</protein>
<evidence type="ECO:0000313" key="2">
    <source>
        <dbReference type="EMBL" id="GJT29522.1"/>
    </source>
</evidence>
<reference evidence="2" key="2">
    <citation type="submission" date="2022-01" db="EMBL/GenBank/DDBJ databases">
        <authorList>
            <person name="Yamashiro T."/>
            <person name="Shiraishi A."/>
            <person name="Satake H."/>
            <person name="Nakayama K."/>
        </authorList>
    </citation>
    <scope>NUCLEOTIDE SEQUENCE</scope>
</reference>
<comment type="caution">
    <text evidence="2">The sequence shown here is derived from an EMBL/GenBank/DDBJ whole genome shotgun (WGS) entry which is preliminary data.</text>
</comment>
<name>A0ABQ5CTT2_9ASTR</name>
<reference evidence="2" key="1">
    <citation type="journal article" date="2022" name="Int. J. Mol. Sci.">
        <title>Draft Genome of Tanacetum Coccineum: Genomic Comparison of Closely Related Tanacetum-Family Plants.</title>
        <authorList>
            <person name="Yamashiro T."/>
            <person name="Shiraishi A."/>
            <person name="Nakayama K."/>
            <person name="Satake H."/>
        </authorList>
    </citation>
    <scope>NUCLEOTIDE SEQUENCE</scope>
</reference>
<dbReference type="Proteomes" id="UP001151760">
    <property type="component" value="Unassembled WGS sequence"/>
</dbReference>
<feature type="region of interest" description="Disordered" evidence="1">
    <location>
        <begin position="58"/>
        <end position="136"/>
    </location>
</feature>
<evidence type="ECO:0000313" key="3">
    <source>
        <dbReference type="Proteomes" id="UP001151760"/>
    </source>
</evidence>
<gene>
    <name evidence="2" type="ORF">Tco_0909797</name>
</gene>
<evidence type="ECO:0000256" key="1">
    <source>
        <dbReference type="SAM" id="MobiDB-lite"/>
    </source>
</evidence>